<evidence type="ECO:0000313" key="2">
    <source>
        <dbReference type="EMBL" id="MDY7225166.1"/>
    </source>
</evidence>
<dbReference type="Proteomes" id="UP001291309">
    <property type="component" value="Unassembled WGS sequence"/>
</dbReference>
<reference evidence="2 3" key="1">
    <citation type="submission" date="2023-12" db="EMBL/GenBank/DDBJ databases">
        <title>the genome sequence of Hyalangium sp. s54d21.</title>
        <authorList>
            <person name="Zhang X."/>
        </authorList>
    </citation>
    <scope>NUCLEOTIDE SEQUENCE [LARGE SCALE GENOMIC DNA]</scope>
    <source>
        <strain evidence="3">s54d21</strain>
    </source>
</reference>
<dbReference type="SUPFAM" id="SSF55729">
    <property type="entry name" value="Acyl-CoA N-acyltransferases (Nat)"/>
    <property type="match status" value="1"/>
</dbReference>
<gene>
    <name evidence="2" type="ORF">SYV04_02180</name>
</gene>
<dbReference type="InterPro" id="IPR051531">
    <property type="entry name" value="N-acetyltransferase"/>
</dbReference>
<comment type="caution">
    <text evidence="2">The sequence shown here is derived from an EMBL/GenBank/DDBJ whole genome shotgun (WGS) entry which is preliminary data.</text>
</comment>
<dbReference type="PROSITE" id="PS51186">
    <property type="entry name" value="GNAT"/>
    <property type="match status" value="1"/>
</dbReference>
<proteinExistence type="predicted"/>
<dbReference type="InterPro" id="IPR016181">
    <property type="entry name" value="Acyl_CoA_acyltransferase"/>
</dbReference>
<dbReference type="CDD" id="cd04301">
    <property type="entry name" value="NAT_SF"/>
    <property type="match status" value="1"/>
</dbReference>
<sequence>MLELRTARLLLRPFHTSDEEALFHLWNEPQVRRYLWDDQPVAREVVREQVTVSEQDFRERGFGEFGLFLAERPGALMGFCGLRCIDGGEDVELLYGLLPAFWGRGLATEAAQAVLRFAFEQVGLRELWAGADFGNTASLRCLHRLGMTDAGVRRVGPEQLPAQYYRLRRLDFAASAGA</sequence>
<dbReference type="InterPro" id="IPR000182">
    <property type="entry name" value="GNAT_dom"/>
</dbReference>
<dbReference type="RefSeq" id="WP_321543884.1">
    <property type="nucleotide sequence ID" value="NZ_JAXIVS010000001.1"/>
</dbReference>
<organism evidence="2 3">
    <name type="scientific">Hyalangium rubrum</name>
    <dbReference type="NCBI Taxonomy" id="3103134"/>
    <lineage>
        <taxon>Bacteria</taxon>
        <taxon>Pseudomonadati</taxon>
        <taxon>Myxococcota</taxon>
        <taxon>Myxococcia</taxon>
        <taxon>Myxococcales</taxon>
        <taxon>Cystobacterineae</taxon>
        <taxon>Archangiaceae</taxon>
        <taxon>Hyalangium</taxon>
    </lineage>
</organism>
<protein>
    <submittedName>
        <fullName evidence="2">GNAT family N-acetyltransferase</fullName>
    </submittedName>
</protein>
<dbReference type="PANTHER" id="PTHR43792">
    <property type="entry name" value="GNAT FAMILY, PUTATIVE (AFU_ORTHOLOGUE AFUA_3G00765)-RELATED-RELATED"/>
    <property type="match status" value="1"/>
</dbReference>
<dbReference type="PANTHER" id="PTHR43792:SF1">
    <property type="entry name" value="N-ACETYLTRANSFERASE DOMAIN-CONTAINING PROTEIN"/>
    <property type="match status" value="1"/>
</dbReference>
<evidence type="ECO:0000259" key="1">
    <source>
        <dbReference type="PROSITE" id="PS51186"/>
    </source>
</evidence>
<evidence type="ECO:0000313" key="3">
    <source>
        <dbReference type="Proteomes" id="UP001291309"/>
    </source>
</evidence>
<name>A0ABU5GVU6_9BACT</name>
<dbReference type="Gene3D" id="3.40.630.30">
    <property type="match status" value="1"/>
</dbReference>
<dbReference type="Pfam" id="PF13302">
    <property type="entry name" value="Acetyltransf_3"/>
    <property type="match status" value="1"/>
</dbReference>
<dbReference type="EMBL" id="JAXIVS010000001">
    <property type="protein sequence ID" value="MDY7225166.1"/>
    <property type="molecule type" value="Genomic_DNA"/>
</dbReference>
<accession>A0ABU5GVU6</accession>
<keyword evidence="3" id="KW-1185">Reference proteome</keyword>
<feature type="domain" description="N-acetyltransferase" evidence="1">
    <location>
        <begin position="9"/>
        <end position="170"/>
    </location>
</feature>